<name>A0ABD5PT41_9EURY</name>
<comment type="caution">
    <text evidence="4">The sequence shown here is derived from an EMBL/GenBank/DDBJ whole genome shotgun (WGS) entry which is preliminary data.</text>
</comment>
<dbReference type="InterPro" id="IPR007050">
    <property type="entry name" value="HTH_bacterioopsin"/>
</dbReference>
<evidence type="ECO:0000259" key="3">
    <source>
        <dbReference type="Pfam" id="PF04967"/>
    </source>
</evidence>
<dbReference type="AlphaFoldDB" id="A0ABD5PT41"/>
<sequence length="215" mass="24123">MTLIVEFVLGSPILREASTEIERRKIEDITQPATGPAKVIFWAFGDAFDAFESGLDADETVDTYSMIEATGDRRLYRVTLSDRGMESLTYPLAAEHDITFLDVTGFEETEIRARVPSREALVAYRSVCQEKEIPFRLQRIYQEEPVEADRYGVTDRQRAALRAALEAGYFDVPRDATLSTVAATLDISDQALSARLRRGQANLLRNTIATDHDPT</sequence>
<evidence type="ECO:0000313" key="5">
    <source>
        <dbReference type="Proteomes" id="UP001595898"/>
    </source>
</evidence>
<dbReference type="Pfam" id="PF04967">
    <property type="entry name" value="HTH_10"/>
    <property type="match status" value="1"/>
</dbReference>
<proteinExistence type="predicted"/>
<keyword evidence="5" id="KW-1185">Reference proteome</keyword>
<reference evidence="4 5" key="1">
    <citation type="journal article" date="2019" name="Int. J. Syst. Evol. Microbiol.">
        <title>The Global Catalogue of Microorganisms (GCM) 10K type strain sequencing project: providing services to taxonomists for standard genome sequencing and annotation.</title>
        <authorList>
            <consortium name="The Broad Institute Genomics Platform"/>
            <consortium name="The Broad Institute Genome Sequencing Center for Infectious Disease"/>
            <person name="Wu L."/>
            <person name="Ma J."/>
        </authorList>
    </citation>
    <scope>NUCLEOTIDE SEQUENCE [LARGE SCALE GENOMIC DNA]</scope>
    <source>
        <strain evidence="4 5">WLHS5</strain>
    </source>
</reference>
<accession>A0ABD5PT41</accession>
<feature type="domain" description="HTH bat-type" evidence="3">
    <location>
        <begin position="154"/>
        <end position="204"/>
    </location>
</feature>
<evidence type="ECO:0000256" key="1">
    <source>
        <dbReference type="ARBA" id="ARBA00023015"/>
    </source>
</evidence>
<keyword evidence="2" id="KW-0804">Transcription</keyword>
<gene>
    <name evidence="4" type="ORF">ACFO5R_17810</name>
</gene>
<dbReference type="Proteomes" id="UP001595898">
    <property type="component" value="Unassembled WGS sequence"/>
</dbReference>
<dbReference type="RefSeq" id="WP_250138445.1">
    <property type="nucleotide sequence ID" value="NZ_JALIQP010000001.1"/>
</dbReference>
<organism evidence="4 5">
    <name type="scientific">Halosolutus amylolyticus</name>
    <dbReference type="NCBI Taxonomy" id="2932267"/>
    <lineage>
        <taxon>Archaea</taxon>
        <taxon>Methanobacteriati</taxon>
        <taxon>Methanobacteriota</taxon>
        <taxon>Stenosarchaea group</taxon>
        <taxon>Halobacteria</taxon>
        <taxon>Halobacteriales</taxon>
        <taxon>Natrialbaceae</taxon>
        <taxon>Halosolutus</taxon>
    </lineage>
</organism>
<dbReference type="PANTHER" id="PTHR34236">
    <property type="entry name" value="DIMETHYL SULFOXIDE REDUCTASE TRANSCRIPTIONAL ACTIVATOR"/>
    <property type="match status" value="1"/>
</dbReference>
<evidence type="ECO:0000256" key="2">
    <source>
        <dbReference type="ARBA" id="ARBA00023163"/>
    </source>
</evidence>
<keyword evidence="1" id="KW-0805">Transcription regulation</keyword>
<evidence type="ECO:0000313" key="4">
    <source>
        <dbReference type="EMBL" id="MFC4543786.1"/>
    </source>
</evidence>
<protein>
    <submittedName>
        <fullName evidence="4">Helix-turn-helix domain-containing protein</fullName>
    </submittedName>
</protein>
<dbReference type="EMBL" id="JBHSFA010000009">
    <property type="protein sequence ID" value="MFC4543786.1"/>
    <property type="molecule type" value="Genomic_DNA"/>
</dbReference>
<dbReference type="PANTHER" id="PTHR34236:SF1">
    <property type="entry name" value="DIMETHYL SULFOXIDE REDUCTASE TRANSCRIPTIONAL ACTIVATOR"/>
    <property type="match status" value="1"/>
</dbReference>